<comment type="caution">
    <text evidence="1">The sequence shown here is derived from an EMBL/GenBank/DDBJ whole genome shotgun (WGS) entry which is preliminary data.</text>
</comment>
<dbReference type="AlphaFoldDB" id="A0A813GAU8"/>
<protein>
    <submittedName>
        <fullName evidence="1">Uncharacterized protein</fullName>
    </submittedName>
</protein>
<sequence>MLSSIRDSQPIFSVTNSDKTEGSLFQCLISWLATPAGVVEQIASCRFANSWIRSLRKGSPTMRTSWHRFSERCSTPGSWIDAGRIFTRTVWLHCQRTLLLSFSGSAPSSRCSALRAGVLAREPCSRCRPSLARWLRTSCRPTN</sequence>
<name>A0A813GAU8_POLGL</name>
<gene>
    <name evidence="1" type="ORF">PGLA2088_LOCUS195</name>
</gene>
<organism evidence="1 2">
    <name type="scientific">Polarella glacialis</name>
    <name type="common">Dinoflagellate</name>
    <dbReference type="NCBI Taxonomy" id="89957"/>
    <lineage>
        <taxon>Eukaryota</taxon>
        <taxon>Sar</taxon>
        <taxon>Alveolata</taxon>
        <taxon>Dinophyceae</taxon>
        <taxon>Suessiales</taxon>
        <taxon>Suessiaceae</taxon>
        <taxon>Polarella</taxon>
    </lineage>
</organism>
<evidence type="ECO:0000313" key="2">
    <source>
        <dbReference type="Proteomes" id="UP000626109"/>
    </source>
</evidence>
<accession>A0A813GAU8</accession>
<dbReference type="EMBL" id="CAJNNW010000114">
    <property type="protein sequence ID" value="CAE8623327.1"/>
    <property type="molecule type" value="Genomic_DNA"/>
</dbReference>
<proteinExistence type="predicted"/>
<dbReference type="Proteomes" id="UP000626109">
    <property type="component" value="Unassembled WGS sequence"/>
</dbReference>
<evidence type="ECO:0000313" key="1">
    <source>
        <dbReference type="EMBL" id="CAE8623327.1"/>
    </source>
</evidence>
<reference evidence="1" key="1">
    <citation type="submission" date="2021-02" db="EMBL/GenBank/DDBJ databases">
        <authorList>
            <person name="Dougan E. K."/>
            <person name="Rhodes N."/>
            <person name="Thang M."/>
            <person name="Chan C."/>
        </authorList>
    </citation>
    <scope>NUCLEOTIDE SEQUENCE</scope>
</reference>